<dbReference type="RefSeq" id="WP_072603760.1">
    <property type="nucleotide sequence ID" value="NZ_CP018171.1"/>
</dbReference>
<keyword evidence="3" id="KW-1185">Reference proteome</keyword>
<evidence type="ECO:0000256" key="1">
    <source>
        <dbReference type="SAM" id="SignalP"/>
    </source>
</evidence>
<accession>A0A1L3SQP4</accession>
<evidence type="ECO:0000313" key="3">
    <source>
        <dbReference type="Proteomes" id="UP000182840"/>
    </source>
</evidence>
<keyword evidence="1" id="KW-0732">Signal</keyword>
<feature type="signal peptide" evidence="1">
    <location>
        <begin position="1"/>
        <end position="24"/>
    </location>
</feature>
<dbReference type="Pfam" id="PF09539">
    <property type="entry name" value="DUF2385"/>
    <property type="match status" value="1"/>
</dbReference>
<dbReference type="OrthoDB" id="8481666at2"/>
<sequence length="124" mass="13668">MAPKPRILAVALALFATLPGTARAVDAPYEARLYRLGEILGSLHYLRNLCGEEGNAWREQMEALIVSEDPSPEKRKRLVASFNRGYRSYAEIHIACTPAAAEAIARYMKEGETLARETAATFGN</sequence>
<gene>
    <name evidence="2" type="ORF">BSQ44_10360</name>
</gene>
<dbReference type="EMBL" id="CP018171">
    <property type="protein sequence ID" value="APH71724.1"/>
    <property type="molecule type" value="Genomic_DNA"/>
</dbReference>
<dbReference type="STRING" id="1670800.BSQ44_10360"/>
<dbReference type="Proteomes" id="UP000182840">
    <property type="component" value="Chromosome"/>
</dbReference>
<dbReference type="AlphaFoldDB" id="A0A1L3SQP4"/>
<dbReference type="NCBIfam" id="TIGR02301">
    <property type="entry name" value="TIGR02301 family protein"/>
    <property type="match status" value="1"/>
</dbReference>
<dbReference type="InterPro" id="IPR012645">
    <property type="entry name" value="CHP02301"/>
</dbReference>
<proteinExistence type="predicted"/>
<reference evidence="3" key="1">
    <citation type="submission" date="2016-11" db="EMBL/GenBank/DDBJ databases">
        <title>Mesorhizobium oceanicum sp. nov., isolated from deep seawater in South China Sea.</title>
        <authorList>
            <person name="Fu G.-Y."/>
        </authorList>
    </citation>
    <scope>NUCLEOTIDE SEQUENCE [LARGE SCALE GENOMIC DNA]</scope>
    <source>
        <strain evidence="3">B7</strain>
    </source>
</reference>
<dbReference type="KEGG" id="meso:BSQ44_10360"/>
<evidence type="ECO:0000313" key="2">
    <source>
        <dbReference type="EMBL" id="APH71724.1"/>
    </source>
</evidence>
<protein>
    <submittedName>
        <fullName evidence="2">TIGR02301 family protein</fullName>
    </submittedName>
</protein>
<organism evidence="2 3">
    <name type="scientific">Aquibium oceanicum</name>
    <dbReference type="NCBI Taxonomy" id="1670800"/>
    <lineage>
        <taxon>Bacteria</taxon>
        <taxon>Pseudomonadati</taxon>
        <taxon>Pseudomonadota</taxon>
        <taxon>Alphaproteobacteria</taxon>
        <taxon>Hyphomicrobiales</taxon>
        <taxon>Phyllobacteriaceae</taxon>
        <taxon>Aquibium</taxon>
    </lineage>
</organism>
<feature type="chain" id="PRO_5012905266" evidence="1">
    <location>
        <begin position="25"/>
        <end position="124"/>
    </location>
</feature>
<name>A0A1L3SQP4_9HYPH</name>